<evidence type="ECO:0000256" key="12">
    <source>
        <dbReference type="ARBA" id="ARBA00023177"/>
    </source>
</evidence>
<evidence type="ECO:0000256" key="13">
    <source>
        <dbReference type="SAM" id="Coils"/>
    </source>
</evidence>
<feature type="transmembrane region" description="Helical" evidence="14">
    <location>
        <begin position="298"/>
        <end position="320"/>
    </location>
</feature>
<feature type="transmembrane region" description="Helical" evidence="14">
    <location>
        <begin position="216"/>
        <end position="239"/>
    </location>
</feature>
<keyword evidence="10 14" id="KW-1133">Transmembrane helix</keyword>
<keyword evidence="5" id="KW-0813">Transport</keyword>
<dbReference type="InterPro" id="IPR036097">
    <property type="entry name" value="HisK_dim/P_sf"/>
</dbReference>
<dbReference type="GO" id="GO:0097272">
    <property type="term" value="P:ammonium homeostasis"/>
    <property type="evidence" value="ECO:0007669"/>
    <property type="project" value="TreeGrafter"/>
</dbReference>
<feature type="transmembrane region" description="Helical" evidence="14">
    <location>
        <begin position="45"/>
        <end position="63"/>
    </location>
</feature>
<evidence type="ECO:0000259" key="15">
    <source>
        <dbReference type="PROSITE" id="PS50109"/>
    </source>
</evidence>
<dbReference type="Pfam" id="PF00672">
    <property type="entry name" value="HAMP"/>
    <property type="match status" value="1"/>
</dbReference>
<feature type="domain" description="Histidine kinase" evidence="15">
    <location>
        <begin position="519"/>
        <end position="751"/>
    </location>
</feature>
<keyword evidence="9" id="KW-0418">Kinase</keyword>
<evidence type="ECO:0000259" key="16">
    <source>
        <dbReference type="PROSITE" id="PS50885"/>
    </source>
</evidence>
<dbReference type="SUPFAM" id="SSF55874">
    <property type="entry name" value="ATPase domain of HSP90 chaperone/DNA topoisomerase II/histidine kinase"/>
    <property type="match status" value="1"/>
</dbReference>
<keyword evidence="7" id="KW-0808">Transferase</keyword>
<dbReference type="SUPFAM" id="SSF111352">
    <property type="entry name" value="Ammonium transporter"/>
    <property type="match status" value="1"/>
</dbReference>
<gene>
    <name evidence="17" type="ORF">VTAP4600_A0573</name>
</gene>
<evidence type="ECO:0000256" key="3">
    <source>
        <dbReference type="ARBA" id="ARBA00005887"/>
    </source>
</evidence>
<evidence type="ECO:0000256" key="9">
    <source>
        <dbReference type="ARBA" id="ARBA00022777"/>
    </source>
</evidence>
<reference evidence="17 18" key="1">
    <citation type="submission" date="2017-10" db="EMBL/GenBank/DDBJ databases">
        <authorList>
            <person name="Banno H."/>
            <person name="Chua N.-H."/>
        </authorList>
    </citation>
    <scope>NUCLEOTIDE SEQUENCE [LARGE SCALE GENOMIC DNA]</scope>
    <source>
        <strain evidence="17">Vibrio tapetis CECT4600</strain>
    </source>
</reference>
<name>A0A2N8Z9J6_9VIBR</name>
<dbReference type="PROSITE" id="PS50885">
    <property type="entry name" value="HAMP"/>
    <property type="match status" value="1"/>
</dbReference>
<feature type="domain" description="HAMP" evidence="16">
    <location>
        <begin position="388"/>
        <end position="430"/>
    </location>
</feature>
<feature type="transmembrane region" description="Helical" evidence="14">
    <location>
        <begin position="332"/>
        <end position="355"/>
    </location>
</feature>
<dbReference type="PRINTS" id="PR00344">
    <property type="entry name" value="BCTRLSENSOR"/>
</dbReference>
<keyword evidence="18" id="KW-1185">Reference proteome</keyword>
<keyword evidence="8 14" id="KW-0812">Transmembrane</keyword>
<dbReference type="InterPro" id="IPR005467">
    <property type="entry name" value="His_kinase_dom"/>
</dbReference>
<dbReference type="InterPro" id="IPR003660">
    <property type="entry name" value="HAMP_dom"/>
</dbReference>
<evidence type="ECO:0000313" key="17">
    <source>
        <dbReference type="EMBL" id="SON48552.1"/>
    </source>
</evidence>
<dbReference type="SUPFAM" id="SSF47384">
    <property type="entry name" value="Homodimeric domain of signal transducing histidine kinase"/>
    <property type="match status" value="1"/>
</dbReference>
<dbReference type="Pfam" id="PF00909">
    <property type="entry name" value="Ammonium_transp"/>
    <property type="match status" value="1"/>
</dbReference>
<accession>A0A2N8Z9J6</accession>
<dbReference type="PANTHER" id="PTHR11730:SF6">
    <property type="entry name" value="AMMONIUM TRANSPORTER"/>
    <property type="match status" value="1"/>
</dbReference>
<evidence type="ECO:0000256" key="7">
    <source>
        <dbReference type="ARBA" id="ARBA00022679"/>
    </source>
</evidence>
<evidence type="ECO:0000256" key="5">
    <source>
        <dbReference type="ARBA" id="ARBA00022448"/>
    </source>
</evidence>
<proteinExistence type="inferred from homology"/>
<dbReference type="EC" id="2.7.13.3" evidence="4"/>
<dbReference type="SMART" id="SM00387">
    <property type="entry name" value="HATPase_c"/>
    <property type="match status" value="1"/>
</dbReference>
<dbReference type="InterPro" id="IPR018047">
    <property type="entry name" value="Ammonium_transpt_CS"/>
</dbReference>
<evidence type="ECO:0000256" key="4">
    <source>
        <dbReference type="ARBA" id="ARBA00012438"/>
    </source>
</evidence>
<evidence type="ECO:0000256" key="6">
    <source>
        <dbReference type="ARBA" id="ARBA00022553"/>
    </source>
</evidence>
<evidence type="ECO:0000256" key="1">
    <source>
        <dbReference type="ARBA" id="ARBA00000085"/>
    </source>
</evidence>
<evidence type="ECO:0000256" key="8">
    <source>
        <dbReference type="ARBA" id="ARBA00022692"/>
    </source>
</evidence>
<evidence type="ECO:0000256" key="2">
    <source>
        <dbReference type="ARBA" id="ARBA00004141"/>
    </source>
</evidence>
<keyword evidence="11 14" id="KW-0472">Membrane</keyword>
<dbReference type="InterPro" id="IPR003594">
    <property type="entry name" value="HATPase_dom"/>
</dbReference>
<dbReference type="Gene3D" id="1.10.287.130">
    <property type="match status" value="1"/>
</dbReference>
<dbReference type="PANTHER" id="PTHR11730">
    <property type="entry name" value="AMMONIUM TRANSPORTER"/>
    <property type="match status" value="1"/>
</dbReference>
<dbReference type="GO" id="GO:0008519">
    <property type="term" value="F:ammonium channel activity"/>
    <property type="evidence" value="ECO:0007669"/>
    <property type="project" value="InterPro"/>
</dbReference>
<organism evidence="17 18">
    <name type="scientific">Vibrio tapetis subsp. tapetis</name>
    <dbReference type="NCBI Taxonomy" id="1671868"/>
    <lineage>
        <taxon>Bacteria</taxon>
        <taxon>Pseudomonadati</taxon>
        <taxon>Pseudomonadota</taxon>
        <taxon>Gammaproteobacteria</taxon>
        <taxon>Vibrionales</taxon>
        <taxon>Vibrionaceae</taxon>
        <taxon>Vibrio</taxon>
    </lineage>
</organism>
<dbReference type="Pfam" id="PF02518">
    <property type="entry name" value="HATPase_c"/>
    <property type="match status" value="1"/>
</dbReference>
<evidence type="ECO:0000313" key="18">
    <source>
        <dbReference type="Proteomes" id="UP000235828"/>
    </source>
</evidence>
<feature type="transmembrane region" description="Helical" evidence="14">
    <location>
        <begin position="6"/>
        <end position="24"/>
    </location>
</feature>
<dbReference type="InterPro" id="IPR004358">
    <property type="entry name" value="Sig_transdc_His_kin-like_C"/>
</dbReference>
<keyword evidence="13" id="KW-0175">Coiled coil</keyword>
<dbReference type="InterPro" id="IPR003661">
    <property type="entry name" value="HisK_dim/P_dom"/>
</dbReference>
<dbReference type="InterPro" id="IPR024041">
    <property type="entry name" value="NH4_transpt_AmtB-like_dom"/>
</dbReference>
<feature type="transmembrane region" description="Helical" evidence="14">
    <location>
        <begin position="110"/>
        <end position="130"/>
    </location>
</feature>
<dbReference type="GO" id="GO:0000155">
    <property type="term" value="F:phosphorelay sensor kinase activity"/>
    <property type="evidence" value="ECO:0007669"/>
    <property type="project" value="InterPro"/>
</dbReference>
<dbReference type="InterPro" id="IPR029020">
    <property type="entry name" value="Ammonium/urea_transptr"/>
</dbReference>
<dbReference type="AlphaFoldDB" id="A0A2N8Z9J6"/>
<dbReference type="InterPro" id="IPR036890">
    <property type="entry name" value="HATPase_C_sf"/>
</dbReference>
<dbReference type="EMBL" id="LT960611">
    <property type="protein sequence ID" value="SON48552.1"/>
    <property type="molecule type" value="Genomic_DNA"/>
</dbReference>
<feature type="transmembrane region" description="Helical" evidence="14">
    <location>
        <begin position="150"/>
        <end position="167"/>
    </location>
</feature>
<protein>
    <recommendedName>
        <fullName evidence="4">histidine kinase</fullName>
        <ecNumber evidence="4">2.7.13.3</ecNumber>
    </recommendedName>
</protein>
<dbReference type="KEGG" id="vta:A0573"/>
<comment type="catalytic activity">
    <reaction evidence="1">
        <text>ATP + protein L-histidine = ADP + protein N-phospho-L-histidine.</text>
        <dbReference type="EC" id="2.7.13.3"/>
    </reaction>
</comment>
<keyword evidence="12" id="KW-0924">Ammonia transport</keyword>
<feature type="coiled-coil region" evidence="13">
    <location>
        <begin position="455"/>
        <end position="489"/>
    </location>
</feature>
<dbReference type="Gene3D" id="3.30.565.10">
    <property type="entry name" value="Histidine kinase-like ATPase, C-terminal domain"/>
    <property type="match status" value="1"/>
</dbReference>
<dbReference type="CDD" id="cd00082">
    <property type="entry name" value="HisKA"/>
    <property type="match status" value="1"/>
</dbReference>
<keyword evidence="6" id="KW-0597">Phosphoprotein</keyword>
<feature type="transmembrane region" description="Helical" evidence="14">
    <location>
        <begin position="246"/>
        <end position="267"/>
    </location>
</feature>
<comment type="similarity">
    <text evidence="3">Belongs to the ammonia transporter channel (TC 1.A.11.2) family.</text>
</comment>
<dbReference type="GO" id="GO:0016020">
    <property type="term" value="C:membrane"/>
    <property type="evidence" value="ECO:0007669"/>
    <property type="project" value="UniProtKB-SubCell"/>
</dbReference>
<feature type="transmembrane region" description="Helical" evidence="14">
    <location>
        <begin position="188"/>
        <end position="204"/>
    </location>
</feature>
<evidence type="ECO:0000256" key="11">
    <source>
        <dbReference type="ARBA" id="ARBA00023136"/>
    </source>
</evidence>
<dbReference type="SMART" id="SM00304">
    <property type="entry name" value="HAMP"/>
    <property type="match status" value="1"/>
</dbReference>
<dbReference type="Gene3D" id="1.10.3430.10">
    <property type="entry name" value="Ammonium transporter AmtB like domains"/>
    <property type="match status" value="1"/>
</dbReference>
<dbReference type="PROSITE" id="PS01219">
    <property type="entry name" value="AMMONIUM_TRANSP"/>
    <property type="match status" value="1"/>
</dbReference>
<sequence>MNNDLTLLWILGCACVSFMMQAGFTLLETGSVRAKNSVNVAMKNLADFVVVGVIYAFWGYHLANGNSLFSFSTFPVNTSSAPLVLFSIMFVATAATIVSGCVAERMSFRGYIIASIVMAALIYPIVAFWVWNPAGWLNQLGFQDFAGGTVVHIVGGIVGLVGTYIIGPRSDRFVSFTYSDELPSNDHTLATLGIFFLLFAWMGFNGGSLYQFNDQVPLIIFNTLLTAAVSGTTALLFVIRRRHVPVFFILNSILGGLVAITACANLARMEDLLILGVLSTFIVHFSEKLLIKFKIDDPIGAVSAHFFCGILGTLYAALLIENDASLYMRFTVQLIGIVSVSLWAGGIAILLFSLLKLFSMHRVNSDDEKQGLNISEHGIKMSWLETLNTIDKISTEGDYSQRVPVEVGTEAGDVATSFNHLMDKLENNINILHKISQGQLKDIVVQPSSEKDLLANSLQTMVESLCDLIDEAEQQITSKNALLDKNEQSVKDLISKFKHTQIQLMKEEKMAALTNMITGVAHELNTPLGVTITSMSLLQDCITKITQAFHEKTMTVAEMKQFLHTANDCLDMMLRNVQRSAELVDRLRSIDQKLTPENNQQIQLHDLLTEITQDLNEQLSNYRIATHIACSTSLRVTLPIFALRNVLEELITNSIMHGFSHLEERDNNQIQISADVVQNQLVMQIKDNGNGVNTEACSKLFQPFFTTMRSNGGTGLALHMVYNICTQKFAGNIEVAGENGCTFTITIPMSEEELAAVPS</sequence>
<evidence type="ECO:0000256" key="14">
    <source>
        <dbReference type="SAM" id="Phobius"/>
    </source>
</evidence>
<feature type="transmembrane region" description="Helical" evidence="14">
    <location>
        <begin position="83"/>
        <end position="103"/>
    </location>
</feature>
<dbReference type="OrthoDB" id="2521613at2"/>
<dbReference type="Proteomes" id="UP000235828">
    <property type="component" value="Chromosome A"/>
</dbReference>
<evidence type="ECO:0000256" key="10">
    <source>
        <dbReference type="ARBA" id="ARBA00022989"/>
    </source>
</evidence>
<comment type="subcellular location">
    <subcellularLocation>
        <location evidence="2">Membrane</location>
        <topology evidence="2">Multi-pass membrane protein</topology>
    </subcellularLocation>
</comment>
<dbReference type="PROSITE" id="PS50109">
    <property type="entry name" value="HIS_KIN"/>
    <property type="match status" value="1"/>
</dbReference>
<dbReference type="CDD" id="cd06225">
    <property type="entry name" value="HAMP"/>
    <property type="match status" value="1"/>
</dbReference>
<dbReference type="RefSeq" id="WP_102521383.1">
    <property type="nucleotide sequence ID" value="NZ_LT960611.1"/>
</dbReference>